<dbReference type="InterPro" id="IPR006578">
    <property type="entry name" value="MADF-dom"/>
</dbReference>
<accession>A0A4C1SIW2</accession>
<evidence type="ECO:0000259" key="1">
    <source>
        <dbReference type="Pfam" id="PF10545"/>
    </source>
</evidence>
<evidence type="ECO:0000313" key="3">
    <source>
        <dbReference type="Proteomes" id="UP000299102"/>
    </source>
</evidence>
<name>A0A4C1SIW2_EUMVA</name>
<dbReference type="OrthoDB" id="5779735at2759"/>
<sequence>MDDEKLILLVQERDEIYNKLNPRFKLAEKKADAWMDIAAEMGVADKSFCEAVEALKRACALNEARHKNPAVHAFGEMIVSTICSMNSRNQLKAMQQVTDTVMKIKLQEDELTEEQSYTKF</sequence>
<dbReference type="Pfam" id="PF10545">
    <property type="entry name" value="MADF_DNA_bdg"/>
    <property type="match status" value="1"/>
</dbReference>
<gene>
    <name evidence="2" type="ORF">EVAR_71557_1</name>
</gene>
<proteinExistence type="predicted"/>
<feature type="domain" description="MADF" evidence="1">
    <location>
        <begin position="6"/>
        <end position="50"/>
    </location>
</feature>
<protein>
    <recommendedName>
        <fullName evidence="1">MADF domain-containing protein</fullName>
    </recommendedName>
</protein>
<reference evidence="2 3" key="1">
    <citation type="journal article" date="2019" name="Commun. Biol.">
        <title>The bagworm genome reveals a unique fibroin gene that provides high tensile strength.</title>
        <authorList>
            <person name="Kono N."/>
            <person name="Nakamura H."/>
            <person name="Ohtoshi R."/>
            <person name="Tomita M."/>
            <person name="Numata K."/>
            <person name="Arakawa K."/>
        </authorList>
    </citation>
    <scope>NUCLEOTIDE SEQUENCE [LARGE SCALE GENOMIC DNA]</scope>
</reference>
<keyword evidence="3" id="KW-1185">Reference proteome</keyword>
<dbReference type="Proteomes" id="UP000299102">
    <property type="component" value="Unassembled WGS sequence"/>
</dbReference>
<dbReference type="AlphaFoldDB" id="A0A4C1SIW2"/>
<evidence type="ECO:0000313" key="2">
    <source>
        <dbReference type="EMBL" id="GBP01070.1"/>
    </source>
</evidence>
<dbReference type="EMBL" id="BGZK01006859">
    <property type="protein sequence ID" value="GBP01070.1"/>
    <property type="molecule type" value="Genomic_DNA"/>
</dbReference>
<organism evidence="2 3">
    <name type="scientific">Eumeta variegata</name>
    <name type="common">Bagworm moth</name>
    <name type="synonym">Eumeta japonica</name>
    <dbReference type="NCBI Taxonomy" id="151549"/>
    <lineage>
        <taxon>Eukaryota</taxon>
        <taxon>Metazoa</taxon>
        <taxon>Ecdysozoa</taxon>
        <taxon>Arthropoda</taxon>
        <taxon>Hexapoda</taxon>
        <taxon>Insecta</taxon>
        <taxon>Pterygota</taxon>
        <taxon>Neoptera</taxon>
        <taxon>Endopterygota</taxon>
        <taxon>Lepidoptera</taxon>
        <taxon>Glossata</taxon>
        <taxon>Ditrysia</taxon>
        <taxon>Tineoidea</taxon>
        <taxon>Psychidae</taxon>
        <taxon>Oiketicinae</taxon>
        <taxon>Eumeta</taxon>
    </lineage>
</organism>
<comment type="caution">
    <text evidence="2">The sequence shown here is derived from an EMBL/GenBank/DDBJ whole genome shotgun (WGS) entry which is preliminary data.</text>
</comment>